<accession>A0A1G2JS63</accession>
<name>A0A1G2JS63_9BACT</name>
<dbReference type="Gene3D" id="3.20.20.140">
    <property type="entry name" value="Metal-dependent hydrolases"/>
    <property type="match status" value="1"/>
</dbReference>
<dbReference type="Proteomes" id="UP000178935">
    <property type="component" value="Unassembled WGS sequence"/>
</dbReference>
<sequence>MKIIADFHIHSKYSRATSPSMDLEELDKWAQIKGINVLGTGDFTHPLWFLNLQKKLKSAEEGLFILKKQAVVIPTKAGIQSSAKESWIPNQVGNDTTSAVRFLLTCEISCIYKKPIRRGLAQDSKVRKVHIIIFAPSFETVKKINKKLASIGNLKSDGRPILGLDAKELLKIILDIDESCFVVPAHIWTPWFSLFGSKSGFDQIEECFDEYSKYIYAVETGLCSNPAMNWRVSNLDKVALISNSDCHSASKIGREANIFNTELSYNGIINAIKSKDKNKFLHTIEFFPEQGKYHFDGHRNCKISFSPYQSKKANNICPVCKKPLVIGVLNRVEELADRKEGFMPKNAVPYKSLIPLQEIIASSIGKTVLAKDVGIYYEKLTKNLGTEFNILLDLNKKEIESFSLPEIAEGILHVREGRVKIEPGYDGLYGKIKIFDNLK</sequence>
<dbReference type="GO" id="GO:0004386">
    <property type="term" value="F:helicase activity"/>
    <property type="evidence" value="ECO:0007669"/>
    <property type="project" value="UniProtKB-KW"/>
</dbReference>
<dbReference type="AlphaFoldDB" id="A0A1G2JS63"/>
<keyword evidence="1" id="KW-0067">ATP-binding</keyword>
<dbReference type="PANTHER" id="PTHR40084:SF1">
    <property type="entry name" value="PHOSPHOTRANSFERASE"/>
    <property type="match status" value="1"/>
</dbReference>
<keyword evidence="1" id="KW-0547">Nucleotide-binding</keyword>
<evidence type="ECO:0000313" key="1">
    <source>
        <dbReference type="EMBL" id="OGZ89098.1"/>
    </source>
</evidence>
<keyword evidence="1" id="KW-0378">Hydrolase</keyword>
<dbReference type="PANTHER" id="PTHR40084">
    <property type="entry name" value="PHOSPHOHYDROLASE, PHP FAMILY"/>
    <property type="match status" value="1"/>
</dbReference>
<gene>
    <name evidence="1" type="ORF">A2561_04115</name>
</gene>
<dbReference type="CDD" id="cd19067">
    <property type="entry name" value="PfuEndoQ-like"/>
    <property type="match status" value="1"/>
</dbReference>
<reference evidence="1 2" key="1">
    <citation type="journal article" date="2016" name="Nat. Commun.">
        <title>Thousands of microbial genomes shed light on interconnected biogeochemical processes in an aquifer system.</title>
        <authorList>
            <person name="Anantharaman K."/>
            <person name="Brown C.T."/>
            <person name="Hug L.A."/>
            <person name="Sharon I."/>
            <person name="Castelle C.J."/>
            <person name="Probst A.J."/>
            <person name="Thomas B.C."/>
            <person name="Singh A."/>
            <person name="Wilkins M.J."/>
            <person name="Karaoz U."/>
            <person name="Brodie E.L."/>
            <person name="Williams K.H."/>
            <person name="Hubbard S.S."/>
            <person name="Banfield J.F."/>
        </authorList>
    </citation>
    <scope>NUCLEOTIDE SEQUENCE [LARGE SCALE GENOMIC DNA]</scope>
</reference>
<evidence type="ECO:0000313" key="2">
    <source>
        <dbReference type="Proteomes" id="UP000178935"/>
    </source>
</evidence>
<organism evidence="1 2">
    <name type="scientific">Candidatus Staskawiczbacteria bacterium RIFOXYD1_FULL_32_13</name>
    <dbReference type="NCBI Taxonomy" id="1802234"/>
    <lineage>
        <taxon>Bacteria</taxon>
        <taxon>Candidatus Staskawicziibacteriota</taxon>
    </lineage>
</organism>
<dbReference type="SUPFAM" id="SSF89550">
    <property type="entry name" value="PHP domain-like"/>
    <property type="match status" value="1"/>
</dbReference>
<comment type="caution">
    <text evidence="1">The sequence shown here is derived from an EMBL/GenBank/DDBJ whole genome shotgun (WGS) entry which is preliminary data.</text>
</comment>
<dbReference type="InterPro" id="IPR016195">
    <property type="entry name" value="Pol/histidinol_Pase-like"/>
</dbReference>
<keyword evidence="1" id="KW-0347">Helicase</keyword>
<dbReference type="EMBL" id="MHPU01000011">
    <property type="protein sequence ID" value="OGZ89098.1"/>
    <property type="molecule type" value="Genomic_DNA"/>
</dbReference>
<proteinExistence type="predicted"/>
<protein>
    <submittedName>
        <fullName evidence="1">DNA helicase UvrD</fullName>
    </submittedName>
</protein>